<evidence type="ECO:0000256" key="3">
    <source>
        <dbReference type="ARBA" id="ARBA00022679"/>
    </source>
</evidence>
<sequence>MQSPDRTGARPAPASRRPVATLLVDNYDSFTYNLFTLLTEVNGAEPTVVRNDHPPEELDLARFDNIVVSPGPGDPTRPRDIGIGARLIRETTLPVLGVCLGHQAIATAYGGHVRLADRPMHGRVSSVGHDGAGLFAGIPQQFAAVRYHSLVVDDLPDHLRTTAWTTEGDRTVVMGIEHRDLPRWGVQFHPESISSGYGRELLANFRDLSILTNNRHTNSRRTSPRRTAPSPEPPVPAPAPRPPRAATPLTRSTAVDLDPAAVFDALFAGGTHAFWLDRVDAAPGSRVSILGDTSGPRAEFVTYDVADRVVRVERAGLPDERIHADLFDYLAGQIAARAVDPLPGLPFALGYVGWLGYELKALTGAAAPRHHAPTPDAGLVFADRVVLLDHDRGVATAACLSSGPDDADAHAWLDAVSARLAGLPTRTTEPPATPLAPASETGAVDHAGVRLLHDRPAYLAAIRAAQDAIRLGESYEVCLTNAAHVEGAPIEPLHTFTRLRALSPVPYSAYLRFGELSVLSSSPECFLRVGADGTVESKPIKGTRPRGRDAAADEALRDELTSTEKEIAENLMIVDLTRNDLSRVCVPSSVHVPALFRVETYSTVHQLVSTVRGRLADGVSTVDAIRAAFPGGSMTGAPKLRTMEIIDELEAGPRGIYSGSIGFLSLDGAADLSVVIRTLVVDGDDVSFGVGGAITALSDPDDEFAETIVKATSVVGALGEQLAARRDARS</sequence>
<dbReference type="RefSeq" id="WP_010838344.1">
    <property type="nucleotide sequence ID" value="NZ_QRCM01000001.1"/>
</dbReference>
<dbReference type="InterPro" id="IPR005801">
    <property type="entry name" value="ADC_synthase"/>
</dbReference>
<dbReference type="InterPro" id="IPR015890">
    <property type="entry name" value="Chorismate_C"/>
</dbReference>
<keyword evidence="4" id="KW-0315">Glutamine amidotransferase</keyword>
<organism evidence="9 10">
    <name type="scientific">Rhodococcus rhodnii</name>
    <dbReference type="NCBI Taxonomy" id="38312"/>
    <lineage>
        <taxon>Bacteria</taxon>
        <taxon>Bacillati</taxon>
        <taxon>Actinomycetota</taxon>
        <taxon>Actinomycetes</taxon>
        <taxon>Mycobacteriales</taxon>
        <taxon>Nocardiaceae</taxon>
        <taxon>Rhodococcus</taxon>
    </lineage>
</organism>
<dbReference type="PRINTS" id="PR00097">
    <property type="entry name" value="ANTSNTHASEII"/>
</dbReference>
<dbReference type="GO" id="GO:0046820">
    <property type="term" value="F:4-amino-4-deoxychorismate synthase activity"/>
    <property type="evidence" value="ECO:0007669"/>
    <property type="project" value="UniProtKB-EC"/>
</dbReference>
<reference evidence="9 10" key="1">
    <citation type="submission" date="2018-07" db="EMBL/GenBank/DDBJ databases">
        <title>Genome sequence of Rhodococcus rhodnii ATCC 35071 from Rhodnius prolixus.</title>
        <authorList>
            <person name="Patel V."/>
            <person name="Vogel K.J."/>
        </authorList>
    </citation>
    <scope>NUCLEOTIDE SEQUENCE [LARGE SCALE GENOMIC DNA]</scope>
    <source>
        <strain evidence="9 10">ATCC 35071</strain>
    </source>
</reference>
<keyword evidence="9" id="KW-0032">Aminotransferase</keyword>
<dbReference type="GO" id="GO:0008153">
    <property type="term" value="P:4-aminobenzoate biosynthetic process"/>
    <property type="evidence" value="ECO:0007669"/>
    <property type="project" value="TreeGrafter"/>
</dbReference>
<dbReference type="PANTHER" id="PTHR11236:SF18">
    <property type="entry name" value="AMINODEOXYCHORISMATE SYNTHASE"/>
    <property type="match status" value="1"/>
</dbReference>
<dbReference type="Pfam" id="PF00425">
    <property type="entry name" value="Chorismate_bind"/>
    <property type="match status" value="1"/>
</dbReference>
<feature type="compositionally biased region" description="Pro residues" evidence="5">
    <location>
        <begin position="230"/>
        <end position="245"/>
    </location>
</feature>
<dbReference type="GO" id="GO:0005737">
    <property type="term" value="C:cytoplasm"/>
    <property type="evidence" value="ECO:0007669"/>
    <property type="project" value="TreeGrafter"/>
</dbReference>
<dbReference type="FunFam" id="3.40.50.880:FF:000003">
    <property type="entry name" value="Anthranilate synthase component II"/>
    <property type="match status" value="1"/>
</dbReference>
<feature type="domain" description="Chorismate-utilising enzyme C-terminal" evidence="7">
    <location>
        <begin position="455"/>
        <end position="710"/>
    </location>
</feature>
<gene>
    <name evidence="9" type="primary">pabB</name>
    <name evidence="9" type="ORF">DW322_09325</name>
</gene>
<dbReference type="NCBIfam" id="TIGR00553">
    <property type="entry name" value="pabB"/>
    <property type="match status" value="1"/>
</dbReference>
<dbReference type="Gene3D" id="3.60.120.10">
    <property type="entry name" value="Anthranilate synthase"/>
    <property type="match status" value="1"/>
</dbReference>
<evidence type="ECO:0000313" key="10">
    <source>
        <dbReference type="Proteomes" id="UP000471120"/>
    </source>
</evidence>
<dbReference type="InterPro" id="IPR005802">
    <property type="entry name" value="ADC_synth_comp_1"/>
</dbReference>
<dbReference type="AlphaFoldDB" id="A0A6P2CGN4"/>
<evidence type="ECO:0000256" key="5">
    <source>
        <dbReference type="SAM" id="MobiDB-lite"/>
    </source>
</evidence>
<dbReference type="CDD" id="cd01743">
    <property type="entry name" value="GATase1_Anthranilate_Synthase"/>
    <property type="match status" value="1"/>
</dbReference>
<proteinExistence type="inferred from homology"/>
<evidence type="ECO:0000259" key="7">
    <source>
        <dbReference type="Pfam" id="PF00425"/>
    </source>
</evidence>
<evidence type="ECO:0000259" key="6">
    <source>
        <dbReference type="Pfam" id="PF00117"/>
    </source>
</evidence>
<accession>A0A6P2CGN4</accession>
<dbReference type="SUPFAM" id="SSF56322">
    <property type="entry name" value="ADC synthase"/>
    <property type="match status" value="1"/>
</dbReference>
<comment type="caution">
    <text evidence="9">The sequence shown here is derived from an EMBL/GenBank/DDBJ whole genome shotgun (WGS) entry which is preliminary data.</text>
</comment>
<evidence type="ECO:0000256" key="4">
    <source>
        <dbReference type="ARBA" id="ARBA00022962"/>
    </source>
</evidence>
<dbReference type="EC" id="2.6.1.85" evidence="2"/>
<keyword evidence="3 9" id="KW-0808">Transferase</keyword>
<evidence type="ECO:0000313" key="9">
    <source>
        <dbReference type="EMBL" id="TXG90386.1"/>
    </source>
</evidence>
<dbReference type="InterPro" id="IPR019999">
    <property type="entry name" value="Anth_synth_I-like"/>
</dbReference>
<dbReference type="GO" id="GO:0000162">
    <property type="term" value="P:L-tryptophan biosynthetic process"/>
    <property type="evidence" value="ECO:0007669"/>
    <property type="project" value="TreeGrafter"/>
</dbReference>
<evidence type="ECO:0000256" key="1">
    <source>
        <dbReference type="ARBA" id="ARBA00005970"/>
    </source>
</evidence>
<feature type="region of interest" description="Disordered" evidence="5">
    <location>
        <begin position="213"/>
        <end position="247"/>
    </location>
</feature>
<dbReference type="Pfam" id="PF04715">
    <property type="entry name" value="Anth_synt_I_N"/>
    <property type="match status" value="1"/>
</dbReference>
<dbReference type="PRINTS" id="PR00099">
    <property type="entry name" value="CPSGATASE"/>
</dbReference>
<dbReference type="Gene3D" id="3.40.50.880">
    <property type="match status" value="1"/>
</dbReference>
<dbReference type="NCBIfam" id="TIGR00566">
    <property type="entry name" value="trpG_papA"/>
    <property type="match status" value="1"/>
</dbReference>
<dbReference type="PRINTS" id="PR00096">
    <property type="entry name" value="GATASE"/>
</dbReference>
<evidence type="ECO:0000256" key="2">
    <source>
        <dbReference type="ARBA" id="ARBA00013139"/>
    </source>
</evidence>
<dbReference type="GO" id="GO:0009396">
    <property type="term" value="P:folic acid-containing compound biosynthetic process"/>
    <property type="evidence" value="ECO:0007669"/>
    <property type="project" value="InterPro"/>
</dbReference>
<dbReference type="InterPro" id="IPR029062">
    <property type="entry name" value="Class_I_gatase-like"/>
</dbReference>
<comment type="similarity">
    <text evidence="1">In the C-terminal section; belongs to the anthranilate synthase component I family.</text>
</comment>
<protein>
    <recommendedName>
        <fullName evidence="2">aminodeoxychorismate synthase</fullName>
        <ecNumber evidence="2">2.6.1.85</ecNumber>
    </recommendedName>
</protein>
<feature type="domain" description="Glutamine amidotransferase" evidence="6">
    <location>
        <begin position="22"/>
        <end position="205"/>
    </location>
</feature>
<dbReference type="InterPro" id="IPR006221">
    <property type="entry name" value="TrpG/PapA_dom"/>
</dbReference>
<name>A0A6P2CGN4_9NOCA</name>
<dbReference type="PANTHER" id="PTHR11236">
    <property type="entry name" value="AMINOBENZOATE/ANTHRANILATE SYNTHASE"/>
    <property type="match status" value="1"/>
</dbReference>
<dbReference type="Proteomes" id="UP000471120">
    <property type="component" value="Unassembled WGS sequence"/>
</dbReference>
<dbReference type="EMBL" id="QRCM01000001">
    <property type="protein sequence ID" value="TXG90386.1"/>
    <property type="molecule type" value="Genomic_DNA"/>
</dbReference>
<dbReference type="PROSITE" id="PS51273">
    <property type="entry name" value="GATASE_TYPE_1"/>
    <property type="match status" value="1"/>
</dbReference>
<dbReference type="Pfam" id="PF00117">
    <property type="entry name" value="GATase"/>
    <property type="match status" value="1"/>
</dbReference>
<evidence type="ECO:0000259" key="8">
    <source>
        <dbReference type="Pfam" id="PF04715"/>
    </source>
</evidence>
<dbReference type="SUPFAM" id="SSF52317">
    <property type="entry name" value="Class I glutamine amidotransferase-like"/>
    <property type="match status" value="1"/>
</dbReference>
<feature type="domain" description="Anthranilate synthase component I N-terminal" evidence="8">
    <location>
        <begin position="256"/>
        <end position="392"/>
    </location>
</feature>
<dbReference type="InterPro" id="IPR017926">
    <property type="entry name" value="GATASE"/>
</dbReference>
<dbReference type="InterPro" id="IPR006805">
    <property type="entry name" value="Anth_synth_I_N"/>
</dbReference>